<comment type="caution">
    <text evidence="9">The sequence shown here is derived from an EMBL/GenBank/DDBJ whole genome shotgun (WGS) entry which is preliminary data.</text>
</comment>
<feature type="chain" id="PRO_5004638988" evidence="7">
    <location>
        <begin position="24"/>
        <end position="306"/>
    </location>
</feature>
<comment type="similarity">
    <text evidence="2">Belongs to the bacterial solute-binding protein 8 family.</text>
</comment>
<dbReference type="GO" id="GO:1901678">
    <property type="term" value="P:iron coordination entity transport"/>
    <property type="evidence" value="ECO:0007669"/>
    <property type="project" value="UniProtKB-ARBA"/>
</dbReference>
<evidence type="ECO:0000256" key="5">
    <source>
        <dbReference type="ARBA" id="ARBA00022729"/>
    </source>
</evidence>
<evidence type="ECO:0000313" key="9">
    <source>
        <dbReference type="EMBL" id="GAD68453.1"/>
    </source>
</evidence>
<sequence>MIRKAFLYFYLFFFTLLSGSALAEIRIADARGEQVLPQVPERIVVLNWDLLEQLLELGVTPVGAPNLPAYREWVVTPQAPAGITDIGTRAEPNLEKIAALKPDLILAASPQKDLVPVLETIAPVLYLPNFQASDQSAQVAIAHFRLLSQVVDKAALAEQKLSELNAHLMMQKQRLHQAFGDALPQVLAMRFANPTSVYLYTENSTTQYALRQLGLNTPLPQRDAVWGITQQRLTALASIDSAYVLYFLPFPQREQVEQSVLWRALPFVRAGKFNAVRPVWNYGGAMSIRYIADAVTDSLLEVTAQQ</sequence>
<dbReference type="CDD" id="cd01146">
    <property type="entry name" value="FhuD"/>
    <property type="match status" value="1"/>
</dbReference>
<protein>
    <submittedName>
        <fullName evidence="9">Fe(3+)-ferrichrome ABC transporter substrate-binding protein</fullName>
    </submittedName>
</protein>
<comment type="subcellular location">
    <subcellularLocation>
        <location evidence="1">Cell envelope</location>
    </subcellularLocation>
</comment>
<dbReference type="PANTHER" id="PTHR30532:SF1">
    <property type="entry name" value="IRON(3+)-HYDROXAMATE-BINDING PROTEIN FHUD"/>
    <property type="match status" value="1"/>
</dbReference>
<dbReference type="SUPFAM" id="SSF53807">
    <property type="entry name" value="Helical backbone' metal receptor"/>
    <property type="match status" value="1"/>
</dbReference>
<evidence type="ECO:0000256" key="4">
    <source>
        <dbReference type="ARBA" id="ARBA00022496"/>
    </source>
</evidence>
<feature type="domain" description="Fe/B12 periplasmic-binding" evidence="8">
    <location>
        <begin position="42"/>
        <end position="306"/>
    </location>
</feature>
<dbReference type="Proteomes" id="UP000016570">
    <property type="component" value="Unassembled WGS sequence"/>
</dbReference>
<dbReference type="PROSITE" id="PS50983">
    <property type="entry name" value="FE_B12_PBP"/>
    <property type="match status" value="1"/>
</dbReference>
<evidence type="ECO:0000313" key="10">
    <source>
        <dbReference type="Proteomes" id="UP000016570"/>
    </source>
</evidence>
<dbReference type="STRING" id="1219065.VPR01S_13_01180"/>
<keyword evidence="4" id="KW-0406">Ion transport</keyword>
<dbReference type="InterPro" id="IPR002491">
    <property type="entry name" value="ABC_transptr_periplasmic_BD"/>
</dbReference>
<dbReference type="PRINTS" id="PR01715">
    <property type="entry name" value="FERRIBNDNGPP"/>
</dbReference>
<keyword evidence="3" id="KW-0813">Transport</keyword>
<keyword evidence="4" id="KW-0408">Iron</keyword>
<dbReference type="eggNOG" id="COG0614">
    <property type="taxonomic scope" value="Bacteria"/>
</dbReference>
<evidence type="ECO:0000256" key="7">
    <source>
        <dbReference type="SAM" id="SignalP"/>
    </source>
</evidence>
<dbReference type="PANTHER" id="PTHR30532">
    <property type="entry name" value="IRON III DICITRATE-BINDING PERIPLASMIC PROTEIN"/>
    <property type="match status" value="1"/>
</dbReference>
<organism evidence="9 10">
    <name type="scientific">Vibrio proteolyticus NBRC 13287</name>
    <dbReference type="NCBI Taxonomy" id="1219065"/>
    <lineage>
        <taxon>Bacteria</taxon>
        <taxon>Pseudomonadati</taxon>
        <taxon>Pseudomonadota</taxon>
        <taxon>Gammaproteobacteria</taxon>
        <taxon>Vibrionales</taxon>
        <taxon>Vibrionaceae</taxon>
        <taxon>Vibrio</taxon>
    </lineage>
</organism>
<keyword evidence="10" id="KW-1185">Reference proteome</keyword>
<name>U3BPI5_VIBPR</name>
<dbReference type="Pfam" id="PF01497">
    <property type="entry name" value="Peripla_BP_2"/>
    <property type="match status" value="1"/>
</dbReference>
<evidence type="ECO:0000256" key="3">
    <source>
        <dbReference type="ARBA" id="ARBA00022448"/>
    </source>
</evidence>
<evidence type="ECO:0000256" key="1">
    <source>
        <dbReference type="ARBA" id="ARBA00004196"/>
    </source>
</evidence>
<reference evidence="9 10" key="1">
    <citation type="submission" date="2013-09" db="EMBL/GenBank/DDBJ databases">
        <title>Whole genome shotgun sequence of Vibrio proteolyticus NBRC 13287.</title>
        <authorList>
            <person name="Isaki S."/>
            <person name="Hosoyama A."/>
            <person name="Numata M."/>
            <person name="Hashimoto M."/>
            <person name="Hosoyama Y."/>
            <person name="Tsuchikane K."/>
            <person name="Noguchi M."/>
            <person name="Hirakata S."/>
            <person name="Ichikawa N."/>
            <person name="Ohji S."/>
            <person name="Yamazoe A."/>
            <person name="Fujita N."/>
        </authorList>
    </citation>
    <scope>NUCLEOTIDE SEQUENCE [LARGE SCALE GENOMIC DNA]</scope>
    <source>
        <strain evidence="9 10">NBRC 13287</strain>
    </source>
</reference>
<dbReference type="Gene3D" id="3.40.50.1980">
    <property type="entry name" value="Nitrogenase molybdenum iron protein domain"/>
    <property type="match status" value="2"/>
</dbReference>
<keyword evidence="5 7" id="KW-0732">Signal</keyword>
<feature type="signal peptide" evidence="7">
    <location>
        <begin position="1"/>
        <end position="23"/>
    </location>
</feature>
<keyword evidence="4" id="KW-0410">Iron transport</keyword>
<keyword evidence="6" id="KW-0175">Coiled coil</keyword>
<accession>U3BPI5</accession>
<gene>
    <name evidence="9" type="primary">fhuD</name>
    <name evidence="9" type="ORF">VPR01S_13_01180</name>
</gene>
<evidence type="ECO:0000256" key="6">
    <source>
        <dbReference type="SAM" id="Coils"/>
    </source>
</evidence>
<dbReference type="InterPro" id="IPR051313">
    <property type="entry name" value="Bact_iron-sidero_bind"/>
</dbReference>
<evidence type="ECO:0000259" key="8">
    <source>
        <dbReference type="PROSITE" id="PS50983"/>
    </source>
</evidence>
<evidence type="ECO:0000256" key="2">
    <source>
        <dbReference type="ARBA" id="ARBA00008814"/>
    </source>
</evidence>
<dbReference type="GO" id="GO:0030288">
    <property type="term" value="C:outer membrane-bounded periplasmic space"/>
    <property type="evidence" value="ECO:0007669"/>
    <property type="project" value="TreeGrafter"/>
</dbReference>
<dbReference type="AlphaFoldDB" id="U3BPI5"/>
<dbReference type="EMBL" id="BATJ01000013">
    <property type="protein sequence ID" value="GAD68453.1"/>
    <property type="molecule type" value="Genomic_DNA"/>
</dbReference>
<proteinExistence type="inferred from homology"/>
<feature type="coiled-coil region" evidence="6">
    <location>
        <begin position="147"/>
        <end position="174"/>
    </location>
</feature>